<feature type="domain" description="4Fe-4S ferredoxin-type" evidence="5">
    <location>
        <begin position="145"/>
        <end position="175"/>
    </location>
</feature>
<gene>
    <name evidence="6" type="ORF">RF679_15615</name>
</gene>
<keyword evidence="3" id="KW-0274">FAD</keyword>
<dbReference type="InterPro" id="IPR017896">
    <property type="entry name" value="4Fe4S_Fe-S-bd"/>
</dbReference>
<keyword evidence="2" id="KW-0285">Flavoprotein</keyword>
<dbReference type="EMBL" id="CP133720">
    <property type="protein sequence ID" value="WMW80061.1"/>
    <property type="molecule type" value="Genomic_DNA"/>
</dbReference>
<sequence length="433" mass="46678">MQSLNQKYDVIVVGSGPAGASVARDLVRRQYSVLLIEQGSASPLTGSLWQMARMAAIPGRGAYFNKDASLLVSAVTAGGSSAINYATAMKPPMEMFAKYGIDLQPAYDELRREIPMAPLPDHLLGPMAKCLMHSAVSMGLPWQKFEKMIYSDQCRTGCWRCTYGCPFGAKWTARNWIDDAIGDGLHWMNQTKVLQVLHENGKCLGVVVDGEQGIIRIGAKRVVLAAGGIGSPRLLHASGLAPKKASHFTDPVVAVMGSVDDIEDVNAGAEVPMVAGMHLQQEGITLADMTLPRAMYQAFTAQVGRFDRLGAHARTLSMMVKIRDEIGGEVGPHWVNKTLHVNDKKKLQQGVELARSILAQSGAKHVFKSWHFSAHPGGSVRIGEGVDSALETSIKDLYVCDASVIPEAWGLAPSVTLLCLGKRLAQHLADGLN</sequence>
<evidence type="ECO:0000313" key="7">
    <source>
        <dbReference type="Proteomes" id="UP001181355"/>
    </source>
</evidence>
<dbReference type="Pfam" id="PF05199">
    <property type="entry name" value="GMC_oxred_C"/>
    <property type="match status" value="1"/>
</dbReference>
<dbReference type="Pfam" id="PF00732">
    <property type="entry name" value="GMC_oxred_N"/>
    <property type="match status" value="1"/>
</dbReference>
<reference evidence="6" key="1">
    <citation type="submission" date="2023-09" db="EMBL/GenBank/DDBJ databases">
        <title>Undibacterium sp. 20NA77.5 isolated from freshwater.</title>
        <authorList>
            <person name="Le V."/>
            <person name="Ko S.-R."/>
            <person name="Ahn C.-Y."/>
            <person name="Oh H.-M."/>
        </authorList>
    </citation>
    <scope>NUCLEOTIDE SEQUENCE</scope>
    <source>
        <strain evidence="6">20NA77.5</strain>
    </source>
</reference>
<keyword evidence="7" id="KW-1185">Reference proteome</keyword>
<protein>
    <submittedName>
        <fullName evidence="6">GMC family oxidoreductase N-terminal domain-containing protein</fullName>
    </submittedName>
</protein>
<dbReference type="RefSeq" id="WP_309481554.1">
    <property type="nucleotide sequence ID" value="NZ_CP133720.1"/>
</dbReference>
<evidence type="ECO:0000259" key="5">
    <source>
        <dbReference type="PROSITE" id="PS51379"/>
    </source>
</evidence>
<name>A0ABY9RFQ4_9BURK</name>
<organism evidence="6 7">
    <name type="scientific">Undibacterium cyanobacteriorum</name>
    <dbReference type="NCBI Taxonomy" id="3073561"/>
    <lineage>
        <taxon>Bacteria</taxon>
        <taxon>Pseudomonadati</taxon>
        <taxon>Pseudomonadota</taxon>
        <taxon>Betaproteobacteria</taxon>
        <taxon>Burkholderiales</taxon>
        <taxon>Oxalobacteraceae</taxon>
        <taxon>Undibacterium</taxon>
    </lineage>
</organism>
<dbReference type="InterPro" id="IPR007867">
    <property type="entry name" value="GMC_OxRtase_C"/>
</dbReference>
<dbReference type="PANTHER" id="PTHR46056">
    <property type="entry name" value="LONG-CHAIN-ALCOHOL OXIDASE"/>
    <property type="match status" value="1"/>
</dbReference>
<dbReference type="SUPFAM" id="SSF51905">
    <property type="entry name" value="FAD/NAD(P)-binding domain"/>
    <property type="match status" value="1"/>
</dbReference>
<evidence type="ECO:0000256" key="2">
    <source>
        <dbReference type="ARBA" id="ARBA00022630"/>
    </source>
</evidence>
<dbReference type="Gene3D" id="3.50.50.60">
    <property type="entry name" value="FAD/NAD(P)-binding domain"/>
    <property type="match status" value="2"/>
</dbReference>
<evidence type="ECO:0000313" key="6">
    <source>
        <dbReference type="EMBL" id="WMW80061.1"/>
    </source>
</evidence>
<keyword evidence="4" id="KW-0560">Oxidoreductase</keyword>
<accession>A0ABY9RFQ4</accession>
<dbReference type="PANTHER" id="PTHR46056:SF12">
    <property type="entry name" value="LONG-CHAIN-ALCOHOL OXIDASE"/>
    <property type="match status" value="1"/>
</dbReference>
<dbReference type="InterPro" id="IPR036188">
    <property type="entry name" value="FAD/NAD-bd_sf"/>
</dbReference>
<proteinExistence type="inferred from homology"/>
<evidence type="ECO:0000256" key="4">
    <source>
        <dbReference type="ARBA" id="ARBA00023002"/>
    </source>
</evidence>
<dbReference type="InterPro" id="IPR000172">
    <property type="entry name" value="GMC_OxRdtase_N"/>
</dbReference>
<comment type="similarity">
    <text evidence="1">Belongs to the GMC oxidoreductase family.</text>
</comment>
<dbReference type="PROSITE" id="PS51379">
    <property type="entry name" value="4FE4S_FER_2"/>
    <property type="match status" value="1"/>
</dbReference>
<evidence type="ECO:0000256" key="1">
    <source>
        <dbReference type="ARBA" id="ARBA00010790"/>
    </source>
</evidence>
<evidence type="ECO:0000256" key="3">
    <source>
        <dbReference type="ARBA" id="ARBA00022827"/>
    </source>
</evidence>
<dbReference type="Proteomes" id="UP001181355">
    <property type="component" value="Chromosome"/>
</dbReference>